<dbReference type="InterPro" id="IPR028082">
    <property type="entry name" value="Peripla_BP_I"/>
</dbReference>
<dbReference type="SUPFAM" id="SSF47413">
    <property type="entry name" value="lambda repressor-like DNA-binding domains"/>
    <property type="match status" value="1"/>
</dbReference>
<evidence type="ECO:0000256" key="2">
    <source>
        <dbReference type="ARBA" id="ARBA00023015"/>
    </source>
</evidence>
<keyword evidence="4" id="KW-0804">Transcription</keyword>
<dbReference type="InterPro" id="IPR000843">
    <property type="entry name" value="HTH_LacI"/>
</dbReference>
<name>A0A5C8Z278_9ACTN</name>
<dbReference type="Pfam" id="PF00356">
    <property type="entry name" value="LacI"/>
    <property type="match status" value="1"/>
</dbReference>
<dbReference type="PANTHER" id="PTHR30146">
    <property type="entry name" value="LACI-RELATED TRANSCRIPTIONAL REPRESSOR"/>
    <property type="match status" value="1"/>
</dbReference>
<dbReference type="GO" id="GO:0003700">
    <property type="term" value="F:DNA-binding transcription factor activity"/>
    <property type="evidence" value="ECO:0007669"/>
    <property type="project" value="TreeGrafter"/>
</dbReference>
<evidence type="ECO:0000256" key="4">
    <source>
        <dbReference type="ARBA" id="ARBA00023163"/>
    </source>
</evidence>
<dbReference type="Gene3D" id="1.10.260.40">
    <property type="entry name" value="lambda repressor-like DNA-binding domains"/>
    <property type="match status" value="1"/>
</dbReference>
<evidence type="ECO:0000259" key="6">
    <source>
        <dbReference type="PROSITE" id="PS50932"/>
    </source>
</evidence>
<keyword evidence="1" id="KW-0678">Repressor</keyword>
<dbReference type="SMART" id="SM00354">
    <property type="entry name" value="HTH_LACI"/>
    <property type="match status" value="1"/>
</dbReference>
<dbReference type="PROSITE" id="PS50932">
    <property type="entry name" value="HTH_LACI_2"/>
    <property type="match status" value="1"/>
</dbReference>
<sequence length="328" mass="34942">MARRAGVSKATASKALNGRPDVGHATRAKVMAIAEELKFTPNEAARSLMSGRTQTVGLLTNDLEGRFALPLMIGAEDALGEAETMALMANSRGRADLETAHLHALLRRRVDGIVLVGDAPEAREPLGEELAVPAVYAYAPSRREGDISVLVDHRADGHLAAEHLISQGRGRIAHIAGPFTAGENGNTAAQLRAAGTLDALSAHGLELIGGPPRSGDWTEQWGWQEAERLLDSHDVDGFVCGNDQIARGTVDLLISRGVPVPEDVAVIGFDNWQQIAAHNRLPQSTVEMNLYEVGRMAARAVLQPGFLDPGHHLVTGKLIVRRSSSADA</sequence>
<keyword evidence="2" id="KW-0805">Transcription regulation</keyword>
<dbReference type="AlphaFoldDB" id="A0A5C8Z278"/>
<evidence type="ECO:0000313" key="8">
    <source>
        <dbReference type="Proteomes" id="UP000321234"/>
    </source>
</evidence>
<feature type="region of interest" description="Disordered" evidence="5">
    <location>
        <begin position="1"/>
        <end position="21"/>
    </location>
</feature>
<dbReference type="EMBL" id="VKAC01000023">
    <property type="protein sequence ID" value="TXR51303.1"/>
    <property type="molecule type" value="Genomic_DNA"/>
</dbReference>
<dbReference type="InterPro" id="IPR010982">
    <property type="entry name" value="Lambda_DNA-bd_dom_sf"/>
</dbReference>
<dbReference type="PANTHER" id="PTHR30146:SF148">
    <property type="entry name" value="HTH-TYPE TRANSCRIPTIONAL REPRESSOR PURR-RELATED"/>
    <property type="match status" value="1"/>
</dbReference>
<reference evidence="7 8" key="1">
    <citation type="submission" date="2019-07" db="EMBL/GenBank/DDBJ databases">
        <title>Quadrisphaera sp. strain DD2A genome sequencing and assembly.</title>
        <authorList>
            <person name="Kim I."/>
        </authorList>
    </citation>
    <scope>NUCLEOTIDE SEQUENCE [LARGE SCALE GENOMIC DNA]</scope>
    <source>
        <strain evidence="7 8">DD2A</strain>
    </source>
</reference>
<dbReference type="OrthoDB" id="3467214at2"/>
<feature type="domain" description="HTH lacI-type" evidence="6">
    <location>
        <begin position="1"/>
        <end position="50"/>
    </location>
</feature>
<dbReference type="Gene3D" id="3.40.50.2300">
    <property type="match status" value="2"/>
</dbReference>
<accession>A0A5C8Z278</accession>
<dbReference type="Pfam" id="PF13377">
    <property type="entry name" value="Peripla_BP_3"/>
    <property type="match status" value="1"/>
</dbReference>
<evidence type="ECO:0000313" key="7">
    <source>
        <dbReference type="EMBL" id="TXR51303.1"/>
    </source>
</evidence>
<comment type="caution">
    <text evidence="7">The sequence shown here is derived from an EMBL/GenBank/DDBJ whole genome shotgun (WGS) entry which is preliminary data.</text>
</comment>
<dbReference type="InterPro" id="IPR046335">
    <property type="entry name" value="LacI/GalR-like_sensor"/>
</dbReference>
<dbReference type="RefSeq" id="WP_147928593.1">
    <property type="nucleotide sequence ID" value="NZ_VKAC01000023.1"/>
</dbReference>
<proteinExistence type="predicted"/>
<keyword evidence="3" id="KW-0238">DNA-binding</keyword>
<keyword evidence="8" id="KW-1185">Reference proteome</keyword>
<gene>
    <name evidence="7" type="ORF">FMM08_22480</name>
</gene>
<evidence type="ECO:0000256" key="3">
    <source>
        <dbReference type="ARBA" id="ARBA00023125"/>
    </source>
</evidence>
<evidence type="ECO:0000256" key="5">
    <source>
        <dbReference type="SAM" id="MobiDB-lite"/>
    </source>
</evidence>
<protein>
    <submittedName>
        <fullName evidence="7">LacI family transcriptional regulator</fullName>
    </submittedName>
</protein>
<dbReference type="CDD" id="cd01392">
    <property type="entry name" value="HTH_LacI"/>
    <property type="match status" value="1"/>
</dbReference>
<dbReference type="Proteomes" id="UP000321234">
    <property type="component" value="Unassembled WGS sequence"/>
</dbReference>
<dbReference type="SUPFAM" id="SSF53822">
    <property type="entry name" value="Periplasmic binding protein-like I"/>
    <property type="match status" value="1"/>
</dbReference>
<organism evidence="7 8">
    <name type="scientific">Quadrisphaera setariae</name>
    <dbReference type="NCBI Taxonomy" id="2593304"/>
    <lineage>
        <taxon>Bacteria</taxon>
        <taxon>Bacillati</taxon>
        <taxon>Actinomycetota</taxon>
        <taxon>Actinomycetes</taxon>
        <taxon>Kineosporiales</taxon>
        <taxon>Kineosporiaceae</taxon>
        <taxon>Quadrisphaera</taxon>
    </lineage>
</organism>
<evidence type="ECO:0000256" key="1">
    <source>
        <dbReference type="ARBA" id="ARBA00022491"/>
    </source>
</evidence>
<dbReference type="CDD" id="cd06288">
    <property type="entry name" value="PBP1_sucrose_transcription_regulator"/>
    <property type="match status" value="1"/>
</dbReference>
<dbReference type="GO" id="GO:0000976">
    <property type="term" value="F:transcription cis-regulatory region binding"/>
    <property type="evidence" value="ECO:0007669"/>
    <property type="project" value="TreeGrafter"/>
</dbReference>